<accession>A0A940T3P7</accession>
<dbReference type="Pfam" id="PF01144">
    <property type="entry name" value="CoA_trans"/>
    <property type="match status" value="1"/>
</dbReference>
<dbReference type="Gene3D" id="3.40.1080.10">
    <property type="entry name" value="Glutaconate Coenzyme A-transferase"/>
    <property type="match status" value="1"/>
</dbReference>
<gene>
    <name evidence="2" type="ORF">JOF28_001226</name>
</gene>
<evidence type="ECO:0000313" key="3">
    <source>
        <dbReference type="Proteomes" id="UP000675163"/>
    </source>
</evidence>
<dbReference type="EMBL" id="JAFIDA010000001">
    <property type="protein sequence ID" value="MBP1325994.1"/>
    <property type="molecule type" value="Genomic_DNA"/>
</dbReference>
<dbReference type="InterPro" id="IPR004165">
    <property type="entry name" value="CoA_trans_fam_I"/>
</dbReference>
<organism evidence="2 3">
    <name type="scientific">Leucobacter exalbidus</name>
    <dbReference type="NCBI Taxonomy" id="662960"/>
    <lineage>
        <taxon>Bacteria</taxon>
        <taxon>Bacillati</taxon>
        <taxon>Actinomycetota</taxon>
        <taxon>Actinomycetes</taxon>
        <taxon>Micrococcales</taxon>
        <taxon>Microbacteriaceae</taxon>
        <taxon>Leucobacter</taxon>
    </lineage>
</organism>
<proteinExistence type="inferred from homology"/>
<reference evidence="2" key="1">
    <citation type="submission" date="2021-02" db="EMBL/GenBank/DDBJ databases">
        <title>Sequencing the genomes of 1000 actinobacteria strains.</title>
        <authorList>
            <person name="Klenk H.-P."/>
        </authorList>
    </citation>
    <scope>NUCLEOTIDE SEQUENCE</scope>
    <source>
        <strain evidence="2">DSM 22850</strain>
    </source>
</reference>
<dbReference type="SUPFAM" id="SSF100950">
    <property type="entry name" value="NagB/RpiA/CoA transferase-like"/>
    <property type="match status" value="1"/>
</dbReference>
<sequence length="265" mass="28372">MTTAVTDTAASTTAQGTATNAEVCIAACADTYLESGEVLAHAVGLIPTIGARLAKLTTAPDLVLTDGEAFLMSEPGPLGKPASAGGTIEGWTPFRRIFDILATGRRQSIMGASQIDAFGNQNISLIGDWKKPKRQLIGVRGAPGNTANHRVDYWISRHSARIFVERVDMVSGVGYDRAAAVGDTLRFHHIGAVVTNLCVFDFDETGRIRVRSIHPGVDPQEVIDQTGFAIDVANVPETRTPSAEELQLIREVIDPRGLRAREVAN</sequence>
<name>A0A940T3P7_9MICO</name>
<comment type="similarity">
    <text evidence="1">Belongs to the 3-oxoacid CoA-transferase subunit B family.</text>
</comment>
<dbReference type="AlphaFoldDB" id="A0A940T3P7"/>
<dbReference type="GO" id="GO:0008410">
    <property type="term" value="F:CoA-transferase activity"/>
    <property type="evidence" value="ECO:0007669"/>
    <property type="project" value="InterPro"/>
</dbReference>
<dbReference type="PANTHER" id="PTHR43293:SF3">
    <property type="entry name" value="CHOLESTEROL RING-CLEAVING HYDROLASE IPDB SUBUNIT"/>
    <property type="match status" value="1"/>
</dbReference>
<evidence type="ECO:0000256" key="1">
    <source>
        <dbReference type="ARBA" id="ARBA00007047"/>
    </source>
</evidence>
<dbReference type="Proteomes" id="UP000675163">
    <property type="component" value="Unassembled WGS sequence"/>
</dbReference>
<evidence type="ECO:0000313" key="2">
    <source>
        <dbReference type="EMBL" id="MBP1325994.1"/>
    </source>
</evidence>
<dbReference type="PANTHER" id="PTHR43293">
    <property type="entry name" value="ACETATE COA-TRANSFERASE YDIF"/>
    <property type="match status" value="1"/>
</dbReference>
<keyword evidence="3" id="KW-1185">Reference proteome</keyword>
<keyword evidence="2" id="KW-0808">Transferase</keyword>
<comment type="caution">
    <text evidence="2">The sequence shown here is derived from an EMBL/GenBank/DDBJ whole genome shotgun (WGS) entry which is preliminary data.</text>
</comment>
<dbReference type="SMART" id="SM00882">
    <property type="entry name" value="CoA_trans"/>
    <property type="match status" value="1"/>
</dbReference>
<dbReference type="InterPro" id="IPR037171">
    <property type="entry name" value="NagB/RpiA_transferase-like"/>
</dbReference>
<dbReference type="RefSeq" id="WP_209704973.1">
    <property type="nucleotide sequence ID" value="NZ_JAFIDA010000001.1"/>
</dbReference>
<protein>
    <submittedName>
        <fullName evidence="2">Acyl CoA:acetate/3-ketoacid CoA transferase beta subunit</fullName>
    </submittedName>
</protein>